<name>A0A6P2C4M0_9ACTN</name>
<accession>A0A6P2C4M0</accession>
<dbReference type="EMBL" id="RPFW01000001">
    <property type="protein sequence ID" value="TVZ06324.1"/>
    <property type="molecule type" value="Genomic_DNA"/>
</dbReference>
<reference evidence="1 2" key="1">
    <citation type="submission" date="2018-11" db="EMBL/GenBank/DDBJ databases">
        <title>Trebonia kvetii gen.nov., sp.nov., a novel acidophilic actinobacterium, and proposal of the new actinobacterial family Treboniaceae fam. nov.</title>
        <authorList>
            <person name="Rapoport D."/>
            <person name="Sagova-Mareckova M."/>
            <person name="Sedlacek I."/>
            <person name="Provaznik J."/>
            <person name="Kralova S."/>
            <person name="Pavlinic D."/>
            <person name="Benes V."/>
            <person name="Kopecky J."/>
        </authorList>
    </citation>
    <scope>NUCLEOTIDE SEQUENCE [LARGE SCALE GENOMIC DNA]</scope>
    <source>
        <strain evidence="1 2">15Tr583</strain>
    </source>
</reference>
<sequence length="550" mass="59210">MPPVDFARLSRSPVDYEDMVSVLLSRIRQALRVDGSGGDGGRDCYFTDADGTDVYELKSFTGRMGQTQRRQVKRSLRRAMNDSPRSWTLVVPIDPTPAEKQWFAGLQAGHKGTRLEWLGKTWLDDHLAQFPDITRYFSGAAEEVIRILAEIGHEDALPDDAVQLATKIAGQAARLNEINPYYSFDFSVLGDTTTVTVRPRYPDALRDRPITMTAILQFDGSPPQQEASAAFAEFLKYGTAVTIPPEAITSLTVDAPAGLGGEFQGGTLILDGTFQPGADAAAAVLLRVPVRPPVRRMLRMDITERSSGDGGLRLLTRDQSGFLTLELRIDFTQQACHASLAYRHQEGVLPNDAVPVLRFCAEVAAGEEMAVTDPAGNIIVAGSGFFGTGPWPEAYIQCAELMAEVQALSGTAFPLPAAFSPVDQDDLAYARAILRGEIIHGEWTDFTASLPAAAVDVMLKQAGPQGSQFMLAFAATQTIMVAGGQVPLGGVLQIAPAARIINLDEVRAWRQGSADGTTAVQLGPGDTRELTMQTAPPAALDPFPPGQEPQ</sequence>
<organism evidence="1 2">
    <name type="scientific">Trebonia kvetii</name>
    <dbReference type="NCBI Taxonomy" id="2480626"/>
    <lineage>
        <taxon>Bacteria</taxon>
        <taxon>Bacillati</taxon>
        <taxon>Actinomycetota</taxon>
        <taxon>Actinomycetes</taxon>
        <taxon>Streptosporangiales</taxon>
        <taxon>Treboniaceae</taxon>
        <taxon>Trebonia</taxon>
    </lineage>
</organism>
<dbReference type="RefSeq" id="WP_145851079.1">
    <property type="nucleotide sequence ID" value="NZ_RPFW01000001.1"/>
</dbReference>
<protein>
    <recommendedName>
        <fullName evidence="3">Restriction endonuclease type IV Mrr domain-containing protein</fullName>
    </recommendedName>
</protein>
<dbReference type="Proteomes" id="UP000460272">
    <property type="component" value="Unassembled WGS sequence"/>
</dbReference>
<dbReference type="AlphaFoldDB" id="A0A6P2C4M0"/>
<evidence type="ECO:0000313" key="1">
    <source>
        <dbReference type="EMBL" id="TVZ06324.1"/>
    </source>
</evidence>
<proteinExistence type="predicted"/>
<evidence type="ECO:0000313" key="2">
    <source>
        <dbReference type="Proteomes" id="UP000460272"/>
    </source>
</evidence>
<keyword evidence="2" id="KW-1185">Reference proteome</keyword>
<gene>
    <name evidence="1" type="ORF">EAS64_02525</name>
</gene>
<comment type="caution">
    <text evidence="1">The sequence shown here is derived from an EMBL/GenBank/DDBJ whole genome shotgun (WGS) entry which is preliminary data.</text>
</comment>
<evidence type="ECO:0008006" key="3">
    <source>
        <dbReference type="Google" id="ProtNLM"/>
    </source>
</evidence>
<dbReference type="OrthoDB" id="3695428at2"/>